<evidence type="ECO:0000256" key="6">
    <source>
        <dbReference type="SAM" id="Phobius"/>
    </source>
</evidence>
<comment type="subcellular location">
    <subcellularLocation>
        <location evidence="1">Membrane</location>
        <topology evidence="1">Multi-pass membrane protein</topology>
    </subcellularLocation>
</comment>
<feature type="non-terminal residue" evidence="7">
    <location>
        <position position="1"/>
    </location>
</feature>
<evidence type="ECO:0000256" key="1">
    <source>
        <dbReference type="ARBA" id="ARBA00004141"/>
    </source>
</evidence>
<evidence type="ECO:0000313" key="7">
    <source>
        <dbReference type="EMBL" id="KAF0322139.1"/>
    </source>
</evidence>
<keyword evidence="2 6" id="KW-0812">Transmembrane</keyword>
<feature type="compositionally biased region" description="Basic and acidic residues" evidence="5">
    <location>
        <begin position="31"/>
        <end position="47"/>
    </location>
</feature>
<organism evidence="7 8">
    <name type="scientific">Colletotrichum asianum</name>
    <dbReference type="NCBI Taxonomy" id="702518"/>
    <lineage>
        <taxon>Eukaryota</taxon>
        <taxon>Fungi</taxon>
        <taxon>Dikarya</taxon>
        <taxon>Ascomycota</taxon>
        <taxon>Pezizomycotina</taxon>
        <taxon>Sordariomycetes</taxon>
        <taxon>Hypocreomycetidae</taxon>
        <taxon>Glomerellales</taxon>
        <taxon>Glomerellaceae</taxon>
        <taxon>Colletotrichum</taxon>
        <taxon>Colletotrichum gloeosporioides species complex</taxon>
    </lineage>
</organism>
<dbReference type="Pfam" id="PF01544">
    <property type="entry name" value="CorA"/>
    <property type="match status" value="1"/>
</dbReference>
<feature type="transmembrane region" description="Helical" evidence="6">
    <location>
        <begin position="440"/>
        <end position="461"/>
    </location>
</feature>
<feature type="region of interest" description="Disordered" evidence="5">
    <location>
        <begin position="22"/>
        <end position="48"/>
    </location>
</feature>
<dbReference type="AlphaFoldDB" id="A0A8H3W8P3"/>
<proteinExistence type="predicted"/>
<dbReference type="OrthoDB" id="5030973at2759"/>
<dbReference type="Gene3D" id="1.20.58.340">
    <property type="entry name" value="Magnesium transport protein CorA, transmembrane region"/>
    <property type="match status" value="1"/>
</dbReference>
<accession>A0A8H3W8P3</accession>
<evidence type="ECO:0008006" key="9">
    <source>
        <dbReference type="Google" id="ProtNLM"/>
    </source>
</evidence>
<evidence type="ECO:0000256" key="3">
    <source>
        <dbReference type="ARBA" id="ARBA00022989"/>
    </source>
</evidence>
<evidence type="ECO:0000256" key="5">
    <source>
        <dbReference type="SAM" id="MobiDB-lite"/>
    </source>
</evidence>
<dbReference type="GO" id="GO:0016020">
    <property type="term" value="C:membrane"/>
    <property type="evidence" value="ECO:0007669"/>
    <property type="project" value="UniProtKB-SubCell"/>
</dbReference>
<keyword evidence="8" id="KW-1185">Reference proteome</keyword>
<evidence type="ECO:0000313" key="8">
    <source>
        <dbReference type="Proteomes" id="UP000434172"/>
    </source>
</evidence>
<dbReference type="EMBL" id="WOWK01000064">
    <property type="protein sequence ID" value="KAF0322139.1"/>
    <property type="molecule type" value="Genomic_DNA"/>
</dbReference>
<name>A0A8H3W8P3_9PEZI</name>
<keyword evidence="4 6" id="KW-0472">Membrane</keyword>
<dbReference type="SUPFAM" id="SSF144083">
    <property type="entry name" value="Magnesium transport protein CorA, transmembrane region"/>
    <property type="match status" value="1"/>
</dbReference>
<keyword evidence="3 6" id="KW-1133">Transmembrane helix</keyword>
<dbReference type="InterPro" id="IPR002523">
    <property type="entry name" value="MgTranspt_CorA/ZnTranspt_ZntB"/>
</dbReference>
<sequence length="500" mass="56093">ENFNAAATEAVYIELWNTKAAQPSAPGSLKGRWENLKGGSDKEDPPKHNAWLENEVLSRFSWLRDEETLPDLPDLGGEQRGLETNEIVDGVSTISHDTTHNVCSLLVRKAKAQKSFKLFQDLSRELFDSETIESIADFFGMAKYYNDFRKLDFGCCEIREAGEGGGPDTLYVIQTPYYSSGFWSMFLVGRADPKSPGQARKLSGLIQSGADVKLGEILSGVVRKADEFCHHPLLLPFHLYVNHYEGTSAHFKAVLDIVEHVEGRIMKALHGKRRLTSQVAQRNDDHDDQGTNHWDLASFSKDLHEASMKVAELARRRNFEDDLAKLLKKELEKRVSDQNQKAQNQLLGDLTRYDRWANAHQSDIDGMPGRIDSLNTLLYSMIAQQDNIVSIKLAKEGLSDSKAMKTLSVITILFLPGTFVATLFTTNVVSFESPAAETTAYIKITVPLTVVLMILYGLWLWKEPEWSRMRRKMRDPEACLGSLGNMFKNSSAGGKKGKQS</sequence>
<dbReference type="InterPro" id="IPR045863">
    <property type="entry name" value="CorA_TM1_TM2"/>
</dbReference>
<feature type="transmembrane region" description="Helical" evidence="6">
    <location>
        <begin position="407"/>
        <end position="428"/>
    </location>
</feature>
<evidence type="ECO:0000256" key="2">
    <source>
        <dbReference type="ARBA" id="ARBA00022692"/>
    </source>
</evidence>
<comment type="caution">
    <text evidence="7">The sequence shown here is derived from an EMBL/GenBank/DDBJ whole genome shotgun (WGS) entry which is preliminary data.</text>
</comment>
<protein>
    <recommendedName>
        <fullName evidence="9">CorA-like Mg2+ transporter</fullName>
    </recommendedName>
</protein>
<reference evidence="7 8" key="1">
    <citation type="submission" date="2019-12" db="EMBL/GenBank/DDBJ databases">
        <title>A genome sequence resource for the geographically widespread anthracnose pathogen Colletotrichum asianum.</title>
        <authorList>
            <person name="Meng Y."/>
        </authorList>
    </citation>
    <scope>NUCLEOTIDE SEQUENCE [LARGE SCALE GENOMIC DNA]</scope>
    <source>
        <strain evidence="7 8">ICMP 18580</strain>
    </source>
</reference>
<evidence type="ECO:0000256" key="4">
    <source>
        <dbReference type="ARBA" id="ARBA00023136"/>
    </source>
</evidence>
<dbReference type="Proteomes" id="UP000434172">
    <property type="component" value="Unassembled WGS sequence"/>
</dbReference>
<gene>
    <name evidence="7" type="ORF">GQ607_010642</name>
</gene>
<dbReference type="GO" id="GO:0046873">
    <property type="term" value="F:metal ion transmembrane transporter activity"/>
    <property type="evidence" value="ECO:0007669"/>
    <property type="project" value="InterPro"/>
</dbReference>